<evidence type="ECO:0000256" key="7">
    <source>
        <dbReference type="SAM" id="Phobius"/>
    </source>
</evidence>
<evidence type="ECO:0000256" key="4">
    <source>
        <dbReference type="ARBA" id="ARBA00022989"/>
    </source>
</evidence>
<keyword evidence="3 7" id="KW-0812">Transmembrane</keyword>
<dbReference type="InterPro" id="IPR025857">
    <property type="entry name" value="MacB_PCD"/>
</dbReference>
<proteinExistence type="inferred from homology"/>
<evidence type="ECO:0000256" key="5">
    <source>
        <dbReference type="ARBA" id="ARBA00023136"/>
    </source>
</evidence>
<dbReference type="InterPro" id="IPR050250">
    <property type="entry name" value="Macrolide_Exporter_MacB"/>
</dbReference>
<accession>A0A921IRW0</accession>
<evidence type="ECO:0000259" key="9">
    <source>
        <dbReference type="Pfam" id="PF12704"/>
    </source>
</evidence>
<comment type="caution">
    <text evidence="10">The sequence shown here is derived from an EMBL/GenBank/DDBJ whole genome shotgun (WGS) entry which is preliminary data.</text>
</comment>
<dbReference type="InterPro" id="IPR003838">
    <property type="entry name" value="ABC3_permease_C"/>
</dbReference>
<reference evidence="10" key="2">
    <citation type="submission" date="2021-09" db="EMBL/GenBank/DDBJ databases">
        <authorList>
            <person name="Gilroy R."/>
        </authorList>
    </citation>
    <scope>NUCLEOTIDE SEQUENCE</scope>
    <source>
        <strain evidence="10">ChiGjej2B2-7701</strain>
    </source>
</reference>
<comment type="subcellular location">
    <subcellularLocation>
        <location evidence="1">Cell membrane</location>
        <topology evidence="1">Multi-pass membrane protein</topology>
    </subcellularLocation>
</comment>
<dbReference type="Proteomes" id="UP000746751">
    <property type="component" value="Unassembled WGS sequence"/>
</dbReference>
<feature type="domain" description="ABC3 transporter permease C-terminal" evidence="8">
    <location>
        <begin position="285"/>
        <end position="405"/>
    </location>
</feature>
<evidence type="ECO:0000256" key="3">
    <source>
        <dbReference type="ARBA" id="ARBA00022692"/>
    </source>
</evidence>
<evidence type="ECO:0000256" key="6">
    <source>
        <dbReference type="ARBA" id="ARBA00038076"/>
    </source>
</evidence>
<protein>
    <submittedName>
        <fullName evidence="10">ABC transporter permease</fullName>
    </submittedName>
</protein>
<dbReference type="AlphaFoldDB" id="A0A921IRW0"/>
<reference evidence="10" key="1">
    <citation type="journal article" date="2021" name="PeerJ">
        <title>Extensive microbial diversity within the chicken gut microbiome revealed by metagenomics and culture.</title>
        <authorList>
            <person name="Gilroy R."/>
            <person name="Ravi A."/>
            <person name="Getino M."/>
            <person name="Pursley I."/>
            <person name="Horton D.L."/>
            <person name="Alikhan N.F."/>
            <person name="Baker D."/>
            <person name="Gharbi K."/>
            <person name="Hall N."/>
            <person name="Watson M."/>
            <person name="Adriaenssens E.M."/>
            <person name="Foster-Nyarko E."/>
            <person name="Jarju S."/>
            <person name="Secka A."/>
            <person name="Antonio M."/>
            <person name="Oren A."/>
            <person name="Chaudhuri R.R."/>
            <person name="La Ragione R."/>
            <person name="Hildebrand F."/>
            <person name="Pallen M.J."/>
        </authorList>
    </citation>
    <scope>NUCLEOTIDE SEQUENCE</scope>
    <source>
        <strain evidence="10">ChiGjej2B2-7701</strain>
    </source>
</reference>
<dbReference type="Pfam" id="PF12704">
    <property type="entry name" value="MacB_PCD"/>
    <property type="match status" value="1"/>
</dbReference>
<evidence type="ECO:0000259" key="8">
    <source>
        <dbReference type="Pfam" id="PF02687"/>
    </source>
</evidence>
<dbReference type="EMBL" id="DYVF01000057">
    <property type="protein sequence ID" value="HJG31623.1"/>
    <property type="molecule type" value="Genomic_DNA"/>
</dbReference>
<dbReference type="GO" id="GO:0022857">
    <property type="term" value="F:transmembrane transporter activity"/>
    <property type="evidence" value="ECO:0007669"/>
    <property type="project" value="TreeGrafter"/>
</dbReference>
<evidence type="ECO:0000313" key="10">
    <source>
        <dbReference type="EMBL" id="HJG31623.1"/>
    </source>
</evidence>
<sequence>MKARDLAYETGSALLANRMRTLLTILGIVIGIAAVIALTSLIDGMRAAIVGQLGLNAARTVEITCWPPNNRQLTEADVETMARDLAGDYDFITCCANAWSSVSSPTSSSEEMTIIACDEKYFEARGLKAQKGRVFTAEENEESSMVVVLGGASVKKLFGQADADAVGKTVRIGNDTYTVVGTLESDSMQGDWCVAYIPHRTAKVRLIGQQGGAMLNIFGFARENADIYGVAERTDSYLRTKYKIPEADPNGGGSSEEGYCHVSTAQSMLDQLESTMSSFRLMAFAVAGISLLVGGIGIMNMMLTNVTERIREIGLRKALGAKRADITAQFLLESIAICIVGGVIGVAVGYGAAWLLAGFAGSSLGYENLVPVITPQTALLAAGICCGIGVLFGFYPARRAARLDPVEALRYQ</sequence>
<evidence type="ECO:0000313" key="11">
    <source>
        <dbReference type="Proteomes" id="UP000746751"/>
    </source>
</evidence>
<organism evidence="10 11">
    <name type="scientific">Collinsella ihumii</name>
    <dbReference type="NCBI Taxonomy" id="1720204"/>
    <lineage>
        <taxon>Bacteria</taxon>
        <taxon>Bacillati</taxon>
        <taxon>Actinomycetota</taxon>
        <taxon>Coriobacteriia</taxon>
        <taxon>Coriobacteriales</taxon>
        <taxon>Coriobacteriaceae</taxon>
        <taxon>Collinsella</taxon>
    </lineage>
</organism>
<feature type="transmembrane region" description="Helical" evidence="7">
    <location>
        <begin position="377"/>
        <end position="395"/>
    </location>
</feature>
<feature type="domain" description="MacB-like periplasmic core" evidence="9">
    <location>
        <begin position="21"/>
        <end position="232"/>
    </location>
</feature>
<dbReference type="Pfam" id="PF02687">
    <property type="entry name" value="FtsX"/>
    <property type="match status" value="1"/>
</dbReference>
<keyword evidence="5 7" id="KW-0472">Membrane</keyword>
<comment type="similarity">
    <text evidence="6">Belongs to the ABC-4 integral membrane protein family.</text>
</comment>
<feature type="transmembrane region" description="Helical" evidence="7">
    <location>
        <begin position="21"/>
        <end position="42"/>
    </location>
</feature>
<name>A0A921IRW0_9ACTN</name>
<dbReference type="GO" id="GO:0005886">
    <property type="term" value="C:plasma membrane"/>
    <property type="evidence" value="ECO:0007669"/>
    <property type="project" value="UniProtKB-SubCell"/>
</dbReference>
<evidence type="ECO:0000256" key="1">
    <source>
        <dbReference type="ARBA" id="ARBA00004651"/>
    </source>
</evidence>
<gene>
    <name evidence="10" type="ORF">K8U80_09575</name>
</gene>
<dbReference type="PANTHER" id="PTHR30572:SF4">
    <property type="entry name" value="ABC TRANSPORTER PERMEASE YTRF"/>
    <property type="match status" value="1"/>
</dbReference>
<feature type="transmembrane region" description="Helical" evidence="7">
    <location>
        <begin position="330"/>
        <end position="357"/>
    </location>
</feature>
<keyword evidence="2" id="KW-1003">Cell membrane</keyword>
<feature type="transmembrane region" description="Helical" evidence="7">
    <location>
        <begin position="281"/>
        <end position="303"/>
    </location>
</feature>
<keyword evidence="4 7" id="KW-1133">Transmembrane helix</keyword>
<dbReference type="PANTHER" id="PTHR30572">
    <property type="entry name" value="MEMBRANE COMPONENT OF TRANSPORTER-RELATED"/>
    <property type="match status" value="1"/>
</dbReference>
<evidence type="ECO:0000256" key="2">
    <source>
        <dbReference type="ARBA" id="ARBA00022475"/>
    </source>
</evidence>